<evidence type="ECO:0000313" key="1">
    <source>
        <dbReference type="EMBL" id="KAI4382983.1"/>
    </source>
</evidence>
<evidence type="ECO:0000313" key="2">
    <source>
        <dbReference type="Proteomes" id="UP001057402"/>
    </source>
</evidence>
<sequence length="79" mass="9093">MPQTTGDLDIHNIYALLFHSSNLITLPKKASLENFDLCRDNYVYAYLNRPEVQQALHVNVTKLSINECSMRMYHHSPAS</sequence>
<comment type="caution">
    <text evidence="1">The sequence shown here is derived from an EMBL/GenBank/DDBJ whole genome shotgun (WGS) entry which is preliminary data.</text>
</comment>
<gene>
    <name evidence="1" type="ORF">MLD38_008870</name>
</gene>
<keyword evidence="2" id="KW-1185">Reference proteome</keyword>
<accession>A0ACB9S028</accession>
<protein>
    <submittedName>
        <fullName evidence="1">Uncharacterized protein</fullName>
    </submittedName>
</protein>
<name>A0ACB9S028_9MYRT</name>
<organism evidence="1 2">
    <name type="scientific">Melastoma candidum</name>
    <dbReference type="NCBI Taxonomy" id="119954"/>
    <lineage>
        <taxon>Eukaryota</taxon>
        <taxon>Viridiplantae</taxon>
        <taxon>Streptophyta</taxon>
        <taxon>Embryophyta</taxon>
        <taxon>Tracheophyta</taxon>
        <taxon>Spermatophyta</taxon>
        <taxon>Magnoliopsida</taxon>
        <taxon>eudicotyledons</taxon>
        <taxon>Gunneridae</taxon>
        <taxon>Pentapetalae</taxon>
        <taxon>rosids</taxon>
        <taxon>malvids</taxon>
        <taxon>Myrtales</taxon>
        <taxon>Melastomataceae</taxon>
        <taxon>Melastomatoideae</taxon>
        <taxon>Melastomateae</taxon>
        <taxon>Melastoma</taxon>
    </lineage>
</organism>
<reference evidence="2" key="1">
    <citation type="journal article" date="2023" name="Front. Plant Sci.">
        <title>Chromosomal-level genome assembly of Melastoma candidum provides insights into trichome evolution.</title>
        <authorList>
            <person name="Zhong Y."/>
            <person name="Wu W."/>
            <person name="Sun C."/>
            <person name="Zou P."/>
            <person name="Liu Y."/>
            <person name="Dai S."/>
            <person name="Zhou R."/>
        </authorList>
    </citation>
    <scope>NUCLEOTIDE SEQUENCE [LARGE SCALE GENOMIC DNA]</scope>
</reference>
<dbReference type="EMBL" id="CM042882">
    <property type="protein sequence ID" value="KAI4382983.1"/>
    <property type="molecule type" value="Genomic_DNA"/>
</dbReference>
<dbReference type="Proteomes" id="UP001057402">
    <property type="component" value="Chromosome 3"/>
</dbReference>
<proteinExistence type="predicted"/>